<feature type="domain" description="Ion transport" evidence="7">
    <location>
        <begin position="11"/>
        <end position="207"/>
    </location>
</feature>
<dbReference type="GO" id="GO:0099604">
    <property type="term" value="F:ligand-gated calcium channel activity"/>
    <property type="evidence" value="ECO:0007669"/>
    <property type="project" value="TreeGrafter"/>
</dbReference>
<feature type="compositionally biased region" description="Basic and acidic residues" evidence="5">
    <location>
        <begin position="341"/>
        <end position="350"/>
    </location>
</feature>
<dbReference type="AlphaFoldDB" id="A0AAN9G2W0"/>
<accession>A0AAN9G2W0</accession>
<evidence type="ECO:0000313" key="8">
    <source>
        <dbReference type="EMBL" id="KAK7091955.1"/>
    </source>
</evidence>
<evidence type="ECO:0000256" key="4">
    <source>
        <dbReference type="ARBA" id="ARBA00023136"/>
    </source>
</evidence>
<comment type="caution">
    <text evidence="8">The sequence shown here is derived from an EMBL/GenBank/DDBJ whole genome shotgun (WGS) entry which is preliminary data.</text>
</comment>
<feature type="transmembrane region" description="Helical" evidence="6">
    <location>
        <begin position="94"/>
        <end position="114"/>
    </location>
</feature>
<evidence type="ECO:0000256" key="5">
    <source>
        <dbReference type="SAM" id="MobiDB-lite"/>
    </source>
</evidence>
<protein>
    <recommendedName>
        <fullName evidence="7">Ion transport domain-containing protein</fullName>
    </recommendedName>
</protein>
<comment type="subcellular location">
    <subcellularLocation>
        <location evidence="1">Membrane</location>
        <topology evidence="1">Multi-pass membrane protein</topology>
    </subcellularLocation>
</comment>
<reference evidence="8 9" key="1">
    <citation type="submission" date="2024-02" db="EMBL/GenBank/DDBJ databases">
        <title>Chromosome-scale genome assembly of the rough periwinkle Littorina saxatilis.</title>
        <authorList>
            <person name="De Jode A."/>
            <person name="Faria R."/>
            <person name="Formenti G."/>
            <person name="Sims Y."/>
            <person name="Smith T.P."/>
            <person name="Tracey A."/>
            <person name="Wood J.M.D."/>
            <person name="Zagrodzka Z.B."/>
            <person name="Johannesson K."/>
            <person name="Butlin R.K."/>
            <person name="Leder E.H."/>
        </authorList>
    </citation>
    <scope>NUCLEOTIDE SEQUENCE [LARGE SCALE GENOMIC DNA]</scope>
    <source>
        <strain evidence="8">Snail1</strain>
        <tissue evidence="8">Muscle</tissue>
    </source>
</reference>
<keyword evidence="2 6" id="KW-0812">Transmembrane</keyword>
<feature type="transmembrane region" description="Helical" evidence="6">
    <location>
        <begin position="51"/>
        <end position="74"/>
    </location>
</feature>
<gene>
    <name evidence="8" type="ORF">V1264_009571</name>
</gene>
<dbReference type="Pfam" id="PF00520">
    <property type="entry name" value="Ion_trans"/>
    <property type="match status" value="1"/>
</dbReference>
<proteinExistence type="predicted"/>
<dbReference type="PANTHER" id="PTHR13800">
    <property type="entry name" value="TRANSIENT RECEPTOR POTENTIAL CATION CHANNEL, SUBFAMILY M, MEMBER 6"/>
    <property type="match status" value="1"/>
</dbReference>
<keyword evidence="4 6" id="KW-0472">Membrane</keyword>
<dbReference type="InterPro" id="IPR005821">
    <property type="entry name" value="Ion_trans_dom"/>
</dbReference>
<evidence type="ECO:0000313" key="9">
    <source>
        <dbReference type="Proteomes" id="UP001374579"/>
    </source>
</evidence>
<evidence type="ECO:0000259" key="7">
    <source>
        <dbReference type="Pfam" id="PF00520"/>
    </source>
</evidence>
<dbReference type="EMBL" id="JBAMIC010000022">
    <property type="protein sequence ID" value="KAK7091955.1"/>
    <property type="molecule type" value="Genomic_DNA"/>
</dbReference>
<name>A0AAN9G2W0_9CAEN</name>
<keyword evidence="9" id="KW-1185">Reference proteome</keyword>
<dbReference type="InterPro" id="IPR050927">
    <property type="entry name" value="TRPM"/>
</dbReference>
<organism evidence="8 9">
    <name type="scientific">Littorina saxatilis</name>
    <dbReference type="NCBI Taxonomy" id="31220"/>
    <lineage>
        <taxon>Eukaryota</taxon>
        <taxon>Metazoa</taxon>
        <taxon>Spiralia</taxon>
        <taxon>Lophotrochozoa</taxon>
        <taxon>Mollusca</taxon>
        <taxon>Gastropoda</taxon>
        <taxon>Caenogastropoda</taxon>
        <taxon>Littorinimorpha</taxon>
        <taxon>Littorinoidea</taxon>
        <taxon>Littorinidae</taxon>
        <taxon>Littorina</taxon>
    </lineage>
</organism>
<evidence type="ECO:0000256" key="2">
    <source>
        <dbReference type="ARBA" id="ARBA00022692"/>
    </source>
</evidence>
<keyword evidence="3 6" id="KW-1133">Transmembrane helix</keyword>
<dbReference type="GO" id="GO:0005886">
    <property type="term" value="C:plasma membrane"/>
    <property type="evidence" value="ECO:0007669"/>
    <property type="project" value="TreeGrafter"/>
</dbReference>
<feature type="transmembrane region" description="Helical" evidence="6">
    <location>
        <begin position="179"/>
        <end position="200"/>
    </location>
</feature>
<evidence type="ECO:0000256" key="6">
    <source>
        <dbReference type="SAM" id="Phobius"/>
    </source>
</evidence>
<evidence type="ECO:0000256" key="1">
    <source>
        <dbReference type="ARBA" id="ARBA00004141"/>
    </source>
</evidence>
<dbReference type="PANTHER" id="PTHR13800:SF12">
    <property type="entry name" value="TRANSIENT RECEPTOR POTENTIAL CATION CHANNEL SUBFAMILY M MEMBER-LIKE 2"/>
    <property type="match status" value="1"/>
</dbReference>
<evidence type="ECO:0000256" key="3">
    <source>
        <dbReference type="ARBA" id="ARBA00022989"/>
    </source>
</evidence>
<feature type="transmembrane region" description="Helical" evidence="6">
    <location>
        <begin position="20"/>
        <end position="45"/>
    </location>
</feature>
<sequence length="365" mass="42085">MLFRDQPSMKYRIRNWFRDLWNKFDAAIFLCMFLSVILRCSMLFYEGDFRWVRVLYSVTIVLCFLRCLQFFYAFPSIGPKVIMIQKMMTDMLPFLAIVLVFVIGFGVAFHANIFPNAPADWSILANVLYFPYFHIFGELFLDNLEGEEVDGCVKNETQKRNGLITPCPEKTPAALSMFLAVYLILTNILLVNLLIAMFSYKFQKVEELSLNAWRLNRLSLVHEYCDRSCLAPPLIIFDHAFRVLRTCCASKHDILLEQKYNAFRWELSPEDCWRLTLFEKNAAEKCLLPAANVSKEINGKWTETHDVDDLARKSLHKINTMTSPFIAGKTASAPTIQDNQNRNDIDTGHETAGDTSVFFLSPIGK</sequence>
<dbReference type="Proteomes" id="UP001374579">
    <property type="component" value="Unassembled WGS sequence"/>
</dbReference>
<feature type="region of interest" description="Disordered" evidence="5">
    <location>
        <begin position="330"/>
        <end position="350"/>
    </location>
</feature>